<name>A0AAJ4NHF1_PRORE</name>
<protein>
    <submittedName>
        <fullName evidence="1">Uncharacterized protein</fullName>
    </submittedName>
</protein>
<accession>A0AAJ4NHF1</accession>
<dbReference type="AlphaFoldDB" id="A0AAJ4NHF1"/>
<evidence type="ECO:0000313" key="2">
    <source>
        <dbReference type="Proteomes" id="UP000682358"/>
    </source>
</evidence>
<gene>
    <name evidence="1" type="ORF">KOF27_18465</name>
</gene>
<proteinExistence type="predicted"/>
<reference evidence="1" key="1">
    <citation type="submission" date="2021-06" db="EMBL/GenBank/DDBJ databases">
        <title>Emergence of genetically related NDM-1-producing Providencia rettgeri strains in Argentina.</title>
        <authorList>
            <person name="Pasteran F."/>
            <person name="Meo A."/>
            <person name="Gomez S."/>
            <person name="Derdoy L."/>
            <person name="Albronoz E."/>
            <person name="Faccone D."/>
            <person name="Guerriero L."/>
            <person name="Archuby D."/>
            <person name="Tarzia A."/>
            <person name="Lopez M."/>
            <person name="Corso A."/>
        </authorList>
    </citation>
    <scope>NUCLEOTIDE SEQUENCE</scope>
    <source>
        <strain evidence="1">PreM15628</strain>
    </source>
</reference>
<dbReference type="EMBL" id="CP076405">
    <property type="protein sequence ID" value="QWQ20530.1"/>
    <property type="molecule type" value="Genomic_DNA"/>
</dbReference>
<sequence>MDKATTLPDVLKKQLQLFLEKKLAYNEAKKTVEQKEYDIQLIKQRKTELIESTQKHDETWRKLFHENNGVMTDEMKQLRTDSALSKETITEFDKLISVHQDELQPLESQLGLCARALIHQQGNLINAYSRYLFDKFMLTHGKELNSLMKLCYLSFKVNESSNAGNSGVYEGINDAKVNFNNFIQDKLISYWHSDISQSEMNFLSKEINFSVGSEVYFDKNLKSNLWEQRKKQHSNK</sequence>
<organism evidence="1 2">
    <name type="scientific">Providencia rettgeri</name>
    <dbReference type="NCBI Taxonomy" id="587"/>
    <lineage>
        <taxon>Bacteria</taxon>
        <taxon>Pseudomonadati</taxon>
        <taxon>Pseudomonadota</taxon>
        <taxon>Gammaproteobacteria</taxon>
        <taxon>Enterobacterales</taxon>
        <taxon>Morganellaceae</taxon>
        <taxon>Providencia</taxon>
    </lineage>
</organism>
<dbReference type="RefSeq" id="WP_215954244.1">
    <property type="nucleotide sequence ID" value="NZ_CP076405.1"/>
</dbReference>
<evidence type="ECO:0000313" key="1">
    <source>
        <dbReference type="EMBL" id="QWQ20530.1"/>
    </source>
</evidence>
<dbReference type="Proteomes" id="UP000682358">
    <property type="component" value="Chromosome"/>
</dbReference>